<organism evidence="2 3">
    <name type="scientific">Phytophthora megakarya</name>
    <dbReference type="NCBI Taxonomy" id="4795"/>
    <lineage>
        <taxon>Eukaryota</taxon>
        <taxon>Sar</taxon>
        <taxon>Stramenopiles</taxon>
        <taxon>Oomycota</taxon>
        <taxon>Peronosporomycetes</taxon>
        <taxon>Peronosporales</taxon>
        <taxon>Peronosporaceae</taxon>
        <taxon>Phytophthora</taxon>
    </lineage>
</organism>
<dbReference type="Gene3D" id="3.30.420.10">
    <property type="entry name" value="Ribonuclease H-like superfamily/Ribonuclease H"/>
    <property type="match status" value="1"/>
</dbReference>
<dbReference type="InterPro" id="IPR002156">
    <property type="entry name" value="RNaseH_domain"/>
</dbReference>
<dbReference type="Pfam" id="PF13456">
    <property type="entry name" value="RVT_3"/>
    <property type="match status" value="1"/>
</dbReference>
<evidence type="ECO:0000313" key="3">
    <source>
        <dbReference type="Proteomes" id="UP000198211"/>
    </source>
</evidence>
<dbReference type="OrthoDB" id="165880at2759"/>
<protein>
    <recommendedName>
        <fullName evidence="1">RNase H type-1 domain-containing protein</fullName>
    </recommendedName>
</protein>
<dbReference type="AlphaFoldDB" id="A0A225V4S2"/>
<dbReference type="EMBL" id="NBNE01007724">
    <property type="protein sequence ID" value="OWZ00312.1"/>
    <property type="molecule type" value="Genomic_DNA"/>
</dbReference>
<evidence type="ECO:0000313" key="2">
    <source>
        <dbReference type="EMBL" id="OWZ00312.1"/>
    </source>
</evidence>
<proteinExistence type="predicted"/>
<dbReference type="STRING" id="4795.A0A225V4S2"/>
<name>A0A225V4S2_9STRA</name>
<keyword evidence="3" id="KW-1185">Reference proteome</keyword>
<evidence type="ECO:0000259" key="1">
    <source>
        <dbReference type="Pfam" id="PF13456"/>
    </source>
</evidence>
<sequence>LHVVGDSAMVLSMMQKRKQPKAKRLLHWYRLTRRLADLCEVQSWTHHYRQHNKMADWLANYAMDNRASAEVNWLQIAEGNRLEDGVLSRMDDDCKQWVTLGRKMEELKGAVSEDD</sequence>
<feature type="non-terminal residue" evidence="2">
    <location>
        <position position="1"/>
    </location>
</feature>
<dbReference type="GO" id="GO:0004523">
    <property type="term" value="F:RNA-DNA hybrid ribonuclease activity"/>
    <property type="evidence" value="ECO:0007669"/>
    <property type="project" value="InterPro"/>
</dbReference>
<feature type="domain" description="RNase H type-1" evidence="1">
    <location>
        <begin position="1"/>
        <end position="62"/>
    </location>
</feature>
<reference evidence="3" key="1">
    <citation type="submission" date="2017-03" db="EMBL/GenBank/DDBJ databases">
        <title>Phytopthora megakarya and P. palmivora, two closely related causual agents of cacao black pod achieved similar genome size and gene model numbers by different mechanisms.</title>
        <authorList>
            <person name="Ali S."/>
            <person name="Shao J."/>
            <person name="Larry D.J."/>
            <person name="Kronmiller B."/>
            <person name="Shen D."/>
            <person name="Strem M.D."/>
            <person name="Melnick R.L."/>
            <person name="Guiltinan M.J."/>
            <person name="Tyler B.M."/>
            <person name="Meinhardt L.W."/>
            <person name="Bailey B.A."/>
        </authorList>
    </citation>
    <scope>NUCLEOTIDE SEQUENCE [LARGE SCALE GENOMIC DNA]</scope>
    <source>
        <strain evidence="3">zdho120</strain>
    </source>
</reference>
<comment type="caution">
    <text evidence="2">The sequence shown here is derived from an EMBL/GenBank/DDBJ whole genome shotgun (WGS) entry which is preliminary data.</text>
</comment>
<accession>A0A225V4S2</accession>
<dbReference type="GO" id="GO:0003676">
    <property type="term" value="F:nucleic acid binding"/>
    <property type="evidence" value="ECO:0007669"/>
    <property type="project" value="InterPro"/>
</dbReference>
<dbReference type="Proteomes" id="UP000198211">
    <property type="component" value="Unassembled WGS sequence"/>
</dbReference>
<dbReference type="InterPro" id="IPR012337">
    <property type="entry name" value="RNaseH-like_sf"/>
</dbReference>
<gene>
    <name evidence="2" type="ORF">PHMEG_00028528</name>
</gene>
<dbReference type="InterPro" id="IPR036397">
    <property type="entry name" value="RNaseH_sf"/>
</dbReference>
<dbReference type="SUPFAM" id="SSF53098">
    <property type="entry name" value="Ribonuclease H-like"/>
    <property type="match status" value="1"/>
</dbReference>